<evidence type="ECO:0000256" key="1">
    <source>
        <dbReference type="SAM" id="MobiDB-lite"/>
    </source>
</evidence>
<reference evidence="4" key="1">
    <citation type="submission" date="2015-07" db="EMBL/GenBank/DDBJ databases">
        <authorList>
            <person name="Peister A."/>
            <person name="Blumer L.S."/>
            <person name="Brown G.E."/>
            <person name="Attia A.B."/>
            <person name="Bradley K.A."/>
            <person name="Cerda N.J."/>
            <person name="Comeaux R.M."/>
            <person name="Delaney R."/>
            <person name="Fowler D.R."/>
            <person name="Garner J.A."/>
            <person name="McGary K.L."/>
            <person name="Moore J.H."/>
            <person name="Morris L.K."/>
            <person name="Powell E.M."/>
            <person name="Williams C.L."/>
            <person name="Williams R.L."/>
            <person name="Wilson J.B."/>
            <person name="Witherspoon E.J."/>
            <person name="Bolles M.R."/>
            <person name="Garrick M."/>
            <person name="Lowe A.R."/>
            <person name="Delesalle V.A."/>
            <person name="Bradley K.W."/>
            <person name="Asai D.J."/>
            <person name="Bowman C.A."/>
            <person name="Russell D.A."/>
            <person name="Pope W.H."/>
            <person name="Jacobs-Sera D."/>
            <person name="Hendrix R.W."/>
            <person name="Hatfull G.F."/>
        </authorList>
    </citation>
    <scope>NUCLEOTIDE SEQUENCE [LARGE SCALE GENOMIC DNA]</scope>
</reference>
<evidence type="ECO:0000256" key="2">
    <source>
        <dbReference type="SAM" id="Phobius"/>
    </source>
</evidence>
<keyword evidence="2" id="KW-0472">Membrane</keyword>
<keyword evidence="2" id="KW-1133">Transmembrane helix</keyword>
<keyword evidence="4" id="KW-1185">Reference proteome</keyword>
<dbReference type="EMBL" id="KT270441">
    <property type="protein sequence ID" value="AKY02731.1"/>
    <property type="molecule type" value="Genomic_DNA"/>
</dbReference>
<feature type="transmembrane region" description="Helical" evidence="2">
    <location>
        <begin position="52"/>
        <end position="71"/>
    </location>
</feature>
<sequence length="203" mass="22838">MTPVLELIYSFPFVTGLLVGIAAQRAYAHAMCRYENAHHPLPGGRKHHVAGINRMWLAGLVLLATLGYVLLQTGQTEAKYRGLARDVARCQTEFNAALRARSNITAENDELSVKQRDLLTALDEAAGVLVNRQLNPPSAIAALPMDDPRRLAWNEDVTRVYYERTQKLRDQIGELRRQQNDLLEDRRRHPLPEPTCGVLPPAR</sequence>
<dbReference type="Proteomes" id="UP000201833">
    <property type="component" value="Segment"/>
</dbReference>
<dbReference type="OrthoDB" id="12267at10239"/>
<dbReference type="GeneID" id="26641259"/>
<keyword evidence="2" id="KW-0812">Transmembrane</keyword>
<evidence type="ECO:0000313" key="3">
    <source>
        <dbReference type="EMBL" id="AKY02731.1"/>
    </source>
</evidence>
<gene>
    <name evidence="3" type="ORF">SEA_BROWNCNA_18</name>
</gene>
<name>A0A0K1Y6L1_9CAUD</name>
<feature type="region of interest" description="Disordered" evidence="1">
    <location>
        <begin position="180"/>
        <end position="203"/>
    </location>
</feature>
<evidence type="ECO:0000313" key="4">
    <source>
        <dbReference type="Proteomes" id="UP000201833"/>
    </source>
</evidence>
<protein>
    <submittedName>
        <fullName evidence="3">Uncharacterized protein</fullName>
    </submittedName>
</protein>
<organism evidence="3 4">
    <name type="scientific">Mycobacterium phage BrownCNA</name>
    <dbReference type="NCBI Taxonomy" id="1698252"/>
    <lineage>
        <taxon>Viruses</taxon>
        <taxon>Duplodnaviria</taxon>
        <taxon>Heunggongvirae</taxon>
        <taxon>Uroviricota</taxon>
        <taxon>Caudoviricetes</taxon>
        <taxon>Bclasvirinae</taxon>
        <taxon>Coopervirus</taxon>
        <taxon>Coopervirus brownCNA</taxon>
    </lineage>
</organism>
<feature type="compositionally biased region" description="Basic and acidic residues" evidence="1">
    <location>
        <begin position="180"/>
        <end position="191"/>
    </location>
</feature>
<proteinExistence type="predicted"/>
<dbReference type="KEGG" id="vg:26641259"/>
<dbReference type="RefSeq" id="YP_009214935.1">
    <property type="nucleotide sequence ID" value="NC_028968.1"/>
</dbReference>
<accession>A0A0K1Y6L1</accession>